<dbReference type="PRINTS" id="PR00320">
    <property type="entry name" value="GPROTEINBRPT"/>
</dbReference>
<feature type="repeat" description="WD" evidence="9">
    <location>
        <begin position="411"/>
        <end position="443"/>
    </location>
</feature>
<feature type="compositionally biased region" description="Polar residues" evidence="10">
    <location>
        <begin position="82"/>
        <end position="91"/>
    </location>
</feature>
<name>A0A550CC00_9AGAR</name>
<accession>A0A550CC00</accession>
<dbReference type="OrthoDB" id="17410at2759"/>
<evidence type="ECO:0000256" key="2">
    <source>
        <dbReference type="ARBA" id="ARBA00022491"/>
    </source>
</evidence>
<dbReference type="Gene3D" id="2.130.10.10">
    <property type="entry name" value="YVTN repeat-like/Quinoprotein amine dehydrogenase"/>
    <property type="match status" value="1"/>
</dbReference>
<dbReference type="InterPro" id="IPR020472">
    <property type="entry name" value="WD40_PAC1"/>
</dbReference>
<comment type="caution">
    <text evidence="11">The sequence shown here is derived from an EMBL/GenBank/DDBJ whole genome shotgun (WGS) entry which is preliminary data.</text>
</comment>
<evidence type="ECO:0000256" key="4">
    <source>
        <dbReference type="ARBA" id="ARBA00022737"/>
    </source>
</evidence>
<dbReference type="InterPro" id="IPR019775">
    <property type="entry name" value="WD40_repeat_CS"/>
</dbReference>
<dbReference type="InterPro" id="IPR015943">
    <property type="entry name" value="WD40/YVTN_repeat-like_dom_sf"/>
</dbReference>
<keyword evidence="12" id="KW-1185">Reference proteome</keyword>
<dbReference type="PANTHER" id="PTHR19848">
    <property type="entry name" value="WD40 REPEAT PROTEIN"/>
    <property type="match status" value="1"/>
</dbReference>
<dbReference type="SMART" id="SM00320">
    <property type="entry name" value="WD40"/>
    <property type="match status" value="7"/>
</dbReference>
<evidence type="ECO:0000313" key="12">
    <source>
        <dbReference type="Proteomes" id="UP000320762"/>
    </source>
</evidence>
<dbReference type="InterPro" id="IPR001680">
    <property type="entry name" value="WD40_rpt"/>
</dbReference>
<gene>
    <name evidence="11" type="ORF">BD626DRAFT_404367</name>
</gene>
<keyword evidence="2" id="KW-0678">Repressor</keyword>
<dbReference type="PROSITE" id="PS50082">
    <property type="entry name" value="WD_REPEATS_2"/>
    <property type="match status" value="6"/>
</dbReference>
<feature type="repeat" description="WD" evidence="9">
    <location>
        <begin position="317"/>
        <end position="350"/>
    </location>
</feature>
<sequence>MMDIDRDRDREQRAYERESKRYKAERMKEGTLSPSVMPKLAAPGGHPPPTVGPGLAPLQSQPGYSMPPGPAGPPSQPLGSNAMDTSAQSPAARTAGVFLDELDPAVMPPELKKEGPDYWAVFNPNTKRVIDVDIVHTFPHASVVCCVQFSADGKYLATGCNRTAQIFDLKTGNKTCVLADESANQAGDLYIRSVCFSPDGRYLATGAEDKLIRIWDIAKKRIRHVFDGHQQEIYSLVFSQNGKVIVSGSGDKTARIWDLVDNANNKVLAINEPESLTTDAGVTSVAMSPDGRLVAAGSLDTVVRIWDVASGQLLERLRGHRDSVYSVRFTPDGRGLISGSLDKTLKYWDITPVTGASKRREMIHCTMSFAGHKDYVLSVAVSPDGQWVVSGSKDRSVTFWDSRTATMQCMLQGHKNSVISIDLNQTAQMLATGSGDSQARVWSYTPYNGP</sequence>
<evidence type="ECO:0000256" key="8">
    <source>
        <dbReference type="ARBA" id="ARBA00060760"/>
    </source>
</evidence>
<dbReference type="PROSITE" id="PS50294">
    <property type="entry name" value="WD_REPEATS_REGION"/>
    <property type="match status" value="6"/>
</dbReference>
<organism evidence="11 12">
    <name type="scientific">Schizophyllum amplum</name>
    <dbReference type="NCBI Taxonomy" id="97359"/>
    <lineage>
        <taxon>Eukaryota</taxon>
        <taxon>Fungi</taxon>
        <taxon>Dikarya</taxon>
        <taxon>Basidiomycota</taxon>
        <taxon>Agaricomycotina</taxon>
        <taxon>Agaricomycetes</taxon>
        <taxon>Agaricomycetidae</taxon>
        <taxon>Agaricales</taxon>
        <taxon>Schizophyllaceae</taxon>
        <taxon>Schizophyllum</taxon>
    </lineage>
</organism>
<keyword evidence="3 9" id="KW-0853">WD repeat</keyword>
<feature type="repeat" description="WD" evidence="9">
    <location>
        <begin position="282"/>
        <end position="316"/>
    </location>
</feature>
<dbReference type="InterPro" id="IPR036322">
    <property type="entry name" value="WD40_repeat_dom_sf"/>
</dbReference>
<protein>
    <submittedName>
        <fullName evidence="11">WD40-repeat-containing domain protein</fullName>
    </submittedName>
</protein>
<dbReference type="Pfam" id="PF00400">
    <property type="entry name" value="WD40"/>
    <property type="match status" value="7"/>
</dbReference>
<evidence type="ECO:0000256" key="6">
    <source>
        <dbReference type="ARBA" id="ARBA00023163"/>
    </source>
</evidence>
<comment type="subcellular location">
    <subcellularLocation>
        <location evidence="1">Nucleus</location>
    </subcellularLocation>
</comment>
<proteinExistence type="inferred from homology"/>
<keyword evidence="6" id="KW-0804">Transcription</keyword>
<evidence type="ECO:0000256" key="3">
    <source>
        <dbReference type="ARBA" id="ARBA00022574"/>
    </source>
</evidence>
<comment type="similarity">
    <text evidence="8">Belongs to the WD repeat TUP1 family.</text>
</comment>
<dbReference type="STRING" id="97359.A0A550CC00"/>
<feature type="repeat" description="WD" evidence="9">
    <location>
        <begin position="191"/>
        <end position="225"/>
    </location>
</feature>
<evidence type="ECO:0000256" key="9">
    <source>
        <dbReference type="PROSITE-ProRule" id="PRU00221"/>
    </source>
</evidence>
<dbReference type="SUPFAM" id="SSF50978">
    <property type="entry name" value="WD40 repeat-like"/>
    <property type="match status" value="1"/>
</dbReference>
<dbReference type="Proteomes" id="UP000320762">
    <property type="component" value="Unassembled WGS sequence"/>
</dbReference>
<feature type="compositionally biased region" description="Pro residues" evidence="10">
    <location>
        <begin position="65"/>
        <end position="76"/>
    </location>
</feature>
<evidence type="ECO:0000256" key="5">
    <source>
        <dbReference type="ARBA" id="ARBA00023015"/>
    </source>
</evidence>
<dbReference type="GO" id="GO:0005634">
    <property type="term" value="C:nucleus"/>
    <property type="evidence" value="ECO:0007669"/>
    <property type="project" value="UniProtKB-SubCell"/>
</dbReference>
<feature type="repeat" description="WD" evidence="9">
    <location>
        <begin position="226"/>
        <end position="267"/>
    </location>
</feature>
<dbReference type="AlphaFoldDB" id="A0A550CC00"/>
<evidence type="ECO:0000313" key="11">
    <source>
        <dbReference type="EMBL" id="TRM62319.1"/>
    </source>
</evidence>
<dbReference type="PANTHER" id="PTHR19848:SF8">
    <property type="entry name" value="F-BOX AND WD REPEAT DOMAIN CONTAINING 7"/>
    <property type="match status" value="1"/>
</dbReference>
<feature type="repeat" description="WD" evidence="9">
    <location>
        <begin position="369"/>
        <end position="410"/>
    </location>
</feature>
<evidence type="ECO:0000256" key="10">
    <source>
        <dbReference type="SAM" id="MobiDB-lite"/>
    </source>
</evidence>
<feature type="region of interest" description="Disordered" evidence="10">
    <location>
        <begin position="1"/>
        <end position="91"/>
    </location>
</feature>
<keyword evidence="5" id="KW-0805">Transcription regulation</keyword>
<dbReference type="EMBL" id="VDMD01000013">
    <property type="protein sequence ID" value="TRM62319.1"/>
    <property type="molecule type" value="Genomic_DNA"/>
</dbReference>
<keyword evidence="7" id="KW-0539">Nucleus</keyword>
<dbReference type="CDD" id="cd00200">
    <property type="entry name" value="WD40"/>
    <property type="match status" value="1"/>
</dbReference>
<dbReference type="FunFam" id="2.130.10.10:FF:000503">
    <property type="entry name" value="Glucose repression regulatory protein TUP1"/>
    <property type="match status" value="1"/>
</dbReference>
<feature type="compositionally biased region" description="Basic and acidic residues" evidence="10">
    <location>
        <begin position="1"/>
        <end position="29"/>
    </location>
</feature>
<evidence type="ECO:0000256" key="7">
    <source>
        <dbReference type="ARBA" id="ARBA00023242"/>
    </source>
</evidence>
<keyword evidence="4" id="KW-0677">Repeat</keyword>
<dbReference type="PROSITE" id="PS00678">
    <property type="entry name" value="WD_REPEATS_1"/>
    <property type="match status" value="4"/>
</dbReference>
<reference evidence="11 12" key="1">
    <citation type="journal article" date="2019" name="New Phytol.">
        <title>Comparative genomics reveals unique wood-decay strategies and fruiting body development in the Schizophyllaceae.</title>
        <authorList>
            <person name="Almasi E."/>
            <person name="Sahu N."/>
            <person name="Krizsan K."/>
            <person name="Balint B."/>
            <person name="Kovacs G.M."/>
            <person name="Kiss B."/>
            <person name="Cseklye J."/>
            <person name="Drula E."/>
            <person name="Henrissat B."/>
            <person name="Nagy I."/>
            <person name="Chovatia M."/>
            <person name="Adam C."/>
            <person name="LaButti K."/>
            <person name="Lipzen A."/>
            <person name="Riley R."/>
            <person name="Grigoriev I.V."/>
            <person name="Nagy L.G."/>
        </authorList>
    </citation>
    <scope>NUCLEOTIDE SEQUENCE [LARGE SCALE GENOMIC DNA]</scope>
    <source>
        <strain evidence="11 12">NL-1724</strain>
    </source>
</reference>
<evidence type="ECO:0000256" key="1">
    <source>
        <dbReference type="ARBA" id="ARBA00004123"/>
    </source>
</evidence>